<evidence type="ECO:0000313" key="3">
    <source>
        <dbReference type="Proteomes" id="UP001377567"/>
    </source>
</evidence>
<evidence type="ECO:0000256" key="1">
    <source>
        <dbReference type="SAM" id="MobiDB-lite"/>
    </source>
</evidence>
<dbReference type="EMBL" id="BTGD01000001">
    <property type="protein sequence ID" value="GMM54081.1"/>
    <property type="molecule type" value="Genomic_DNA"/>
</dbReference>
<accession>A0AAV5RSD5</accession>
<feature type="region of interest" description="Disordered" evidence="1">
    <location>
        <begin position="74"/>
        <end position="102"/>
    </location>
</feature>
<protein>
    <submittedName>
        <fullName evidence="2">Uncharacterized protein</fullName>
    </submittedName>
</protein>
<organism evidence="2 3">
    <name type="scientific">Maudiozyma humilis</name>
    <name type="common">Sour dough yeast</name>
    <name type="synonym">Kazachstania humilis</name>
    <dbReference type="NCBI Taxonomy" id="51915"/>
    <lineage>
        <taxon>Eukaryota</taxon>
        <taxon>Fungi</taxon>
        <taxon>Dikarya</taxon>
        <taxon>Ascomycota</taxon>
        <taxon>Saccharomycotina</taxon>
        <taxon>Saccharomycetes</taxon>
        <taxon>Saccharomycetales</taxon>
        <taxon>Saccharomycetaceae</taxon>
        <taxon>Maudiozyma</taxon>
    </lineage>
</organism>
<sequence>MNHIHPDQIDSIDFEIDRVIEQGPHAVKRLMYAALNRNTELSDKIKKVKEEIEKAQTEIKKKEKEVKKNKKVLEKMQKKQGKSKEELETSNKLHNELESLKK</sequence>
<reference evidence="2 3" key="1">
    <citation type="journal article" date="2023" name="Elife">
        <title>Identification of key yeast species and microbe-microbe interactions impacting larval growth of Drosophila in the wild.</title>
        <authorList>
            <person name="Mure A."/>
            <person name="Sugiura Y."/>
            <person name="Maeda R."/>
            <person name="Honda K."/>
            <person name="Sakurai N."/>
            <person name="Takahashi Y."/>
            <person name="Watada M."/>
            <person name="Katoh T."/>
            <person name="Gotoh A."/>
            <person name="Gotoh Y."/>
            <person name="Taniguchi I."/>
            <person name="Nakamura K."/>
            <person name="Hayashi T."/>
            <person name="Katayama T."/>
            <person name="Uemura T."/>
            <person name="Hattori Y."/>
        </authorList>
    </citation>
    <scope>NUCLEOTIDE SEQUENCE [LARGE SCALE GENOMIC DNA]</scope>
    <source>
        <strain evidence="2 3">KH-74</strain>
    </source>
</reference>
<proteinExistence type="predicted"/>
<name>A0AAV5RSD5_MAUHU</name>
<keyword evidence="3" id="KW-1185">Reference proteome</keyword>
<gene>
    <name evidence="2" type="ORF">DAKH74_006970</name>
</gene>
<evidence type="ECO:0000313" key="2">
    <source>
        <dbReference type="EMBL" id="GMM54081.1"/>
    </source>
</evidence>
<dbReference type="AlphaFoldDB" id="A0AAV5RSD5"/>
<comment type="caution">
    <text evidence="2">The sequence shown here is derived from an EMBL/GenBank/DDBJ whole genome shotgun (WGS) entry which is preliminary data.</text>
</comment>
<dbReference type="Proteomes" id="UP001377567">
    <property type="component" value="Unassembled WGS sequence"/>
</dbReference>